<dbReference type="EMBL" id="BMNK01000013">
    <property type="protein sequence ID" value="GGP13205.1"/>
    <property type="molecule type" value="Genomic_DNA"/>
</dbReference>
<protein>
    <recommendedName>
        <fullName evidence="3">DUF3558 domain-containing protein</fullName>
    </recommendedName>
</protein>
<comment type="caution">
    <text evidence="1">The sequence shown here is derived from an EMBL/GenBank/DDBJ whole genome shotgun (WGS) entry which is preliminary data.</text>
</comment>
<reference evidence="1" key="2">
    <citation type="submission" date="2020-09" db="EMBL/GenBank/DDBJ databases">
        <authorList>
            <person name="Sun Q."/>
            <person name="Zhou Y."/>
        </authorList>
    </citation>
    <scope>NUCLEOTIDE SEQUENCE</scope>
    <source>
        <strain evidence="1">CGMCC 4.7430</strain>
    </source>
</reference>
<evidence type="ECO:0000313" key="2">
    <source>
        <dbReference type="Proteomes" id="UP000660745"/>
    </source>
</evidence>
<dbReference type="Proteomes" id="UP000660745">
    <property type="component" value="Unassembled WGS sequence"/>
</dbReference>
<evidence type="ECO:0000313" key="1">
    <source>
        <dbReference type="EMBL" id="GGP13205.1"/>
    </source>
</evidence>
<reference evidence="1" key="1">
    <citation type="journal article" date="2014" name="Int. J. Syst. Evol. Microbiol.">
        <title>Complete genome sequence of Corynebacterium casei LMG S-19264T (=DSM 44701T), isolated from a smear-ripened cheese.</title>
        <authorList>
            <consortium name="US DOE Joint Genome Institute (JGI-PGF)"/>
            <person name="Walter F."/>
            <person name="Albersmeier A."/>
            <person name="Kalinowski J."/>
            <person name="Ruckert C."/>
        </authorList>
    </citation>
    <scope>NUCLEOTIDE SEQUENCE</scope>
    <source>
        <strain evidence="1">CGMCC 4.7430</strain>
    </source>
</reference>
<organism evidence="1 2">
    <name type="scientific">Nonomuraea glycinis</name>
    <dbReference type="NCBI Taxonomy" id="2047744"/>
    <lineage>
        <taxon>Bacteria</taxon>
        <taxon>Bacillati</taxon>
        <taxon>Actinomycetota</taxon>
        <taxon>Actinomycetes</taxon>
        <taxon>Streptosporangiales</taxon>
        <taxon>Streptosporangiaceae</taxon>
        <taxon>Nonomuraea</taxon>
    </lineage>
</organism>
<dbReference type="AlphaFoldDB" id="A0A918E9E2"/>
<sequence>MATVIAVTGMSACAGKGAEKVGTSPLSTAYAPPFICNYVPKAAVEQMTGVRDPLVTGSLNLAAKDRPAIGACSIFQNSGDKPSILRIMLDTAGSRGQIDEQLRDGSKQLPAIVPDGFGYYVKDTNMETRVGSVLVRGKVRLGIELVRGDKGRDNEADVVGLMKLIAPKLIMGTGTPPPDTKD</sequence>
<accession>A0A918E9E2</accession>
<gene>
    <name evidence="1" type="ORF">GCM10012278_64060</name>
</gene>
<proteinExistence type="predicted"/>
<name>A0A918E9E2_9ACTN</name>
<evidence type="ECO:0008006" key="3">
    <source>
        <dbReference type="Google" id="ProtNLM"/>
    </source>
</evidence>
<keyword evidence="2" id="KW-1185">Reference proteome</keyword>